<dbReference type="InterPro" id="IPR051556">
    <property type="entry name" value="N-term/lysine_N-AcTrnsfr"/>
</dbReference>
<dbReference type="CDD" id="cd04301">
    <property type="entry name" value="NAT_SF"/>
    <property type="match status" value="1"/>
</dbReference>
<accession>A0A6A0BDB1</accession>
<dbReference type="Proteomes" id="UP000480303">
    <property type="component" value="Unassembled WGS sequence"/>
</dbReference>
<evidence type="ECO:0000313" key="4">
    <source>
        <dbReference type="EMBL" id="GFH43419.1"/>
    </source>
</evidence>
<name>A0A6A0BDB1_9LACT</name>
<dbReference type="PROSITE" id="PS51186">
    <property type="entry name" value="GNAT"/>
    <property type="match status" value="1"/>
</dbReference>
<keyword evidence="2" id="KW-0012">Acyltransferase</keyword>
<dbReference type="EMBL" id="BLLI01000091">
    <property type="protein sequence ID" value="GFH43419.1"/>
    <property type="molecule type" value="Genomic_DNA"/>
</dbReference>
<dbReference type="PANTHER" id="PTHR42919">
    <property type="entry name" value="N-ALPHA-ACETYLTRANSFERASE"/>
    <property type="match status" value="1"/>
</dbReference>
<proteinExistence type="predicted"/>
<feature type="domain" description="N-acetyltransferase" evidence="3">
    <location>
        <begin position="3"/>
        <end position="163"/>
    </location>
</feature>
<dbReference type="AlphaFoldDB" id="A0A6A0BDB1"/>
<dbReference type="Gene3D" id="3.40.630.30">
    <property type="match status" value="1"/>
</dbReference>
<comment type="caution">
    <text evidence="4">The sequence shown here is derived from an EMBL/GenBank/DDBJ whole genome shotgun (WGS) entry which is preliminary data.</text>
</comment>
<keyword evidence="1" id="KW-0808">Transferase</keyword>
<dbReference type="GO" id="GO:0016747">
    <property type="term" value="F:acyltransferase activity, transferring groups other than amino-acyl groups"/>
    <property type="evidence" value="ECO:0007669"/>
    <property type="project" value="InterPro"/>
</dbReference>
<keyword evidence="5" id="KW-1185">Reference proteome</keyword>
<dbReference type="InterPro" id="IPR000182">
    <property type="entry name" value="GNAT_dom"/>
</dbReference>
<gene>
    <name evidence="4" type="ORF">Hs30E_19700</name>
</gene>
<protein>
    <recommendedName>
        <fullName evidence="3">N-acetyltransferase domain-containing protein</fullName>
    </recommendedName>
</protein>
<dbReference type="PANTHER" id="PTHR42919:SF8">
    <property type="entry name" value="N-ALPHA-ACETYLTRANSFERASE 50"/>
    <property type="match status" value="1"/>
</dbReference>
<sequence length="163" mass="19036">MTVTFEEVKSNQAVSQLFELIQVIWPEVFTSIIGEAQVAYMLENYQSITKIKTEIAAGVRYYFIALDGKTVGYAAYACQENQFFISKIYLLSDFRGKGISRQVFEWFEKIAREHEKPKLHLHVNRDNHQAIAVYQHFGFEIVKEVVTQIEAILMPDYWMEKVL</sequence>
<evidence type="ECO:0000313" key="5">
    <source>
        <dbReference type="Proteomes" id="UP000480303"/>
    </source>
</evidence>
<dbReference type="Pfam" id="PF00583">
    <property type="entry name" value="Acetyltransf_1"/>
    <property type="match status" value="1"/>
</dbReference>
<dbReference type="InterPro" id="IPR016181">
    <property type="entry name" value="Acyl_CoA_acyltransferase"/>
</dbReference>
<evidence type="ECO:0000256" key="2">
    <source>
        <dbReference type="ARBA" id="ARBA00023315"/>
    </source>
</evidence>
<evidence type="ECO:0000256" key="1">
    <source>
        <dbReference type="ARBA" id="ARBA00022679"/>
    </source>
</evidence>
<evidence type="ECO:0000259" key="3">
    <source>
        <dbReference type="PROSITE" id="PS51186"/>
    </source>
</evidence>
<reference evidence="4 5" key="1">
    <citation type="submission" date="2020-02" db="EMBL/GenBank/DDBJ databases">
        <title>Draft genome sequence of Lactococcus sp. Hs30E4-3.</title>
        <authorList>
            <person name="Noda S."/>
            <person name="Yuki M."/>
            <person name="Ohkuma M."/>
        </authorList>
    </citation>
    <scope>NUCLEOTIDE SEQUENCE [LARGE SCALE GENOMIC DNA]</scope>
    <source>
        <strain evidence="4 5">Hs30E4-3</strain>
    </source>
</reference>
<dbReference type="RefSeq" id="WP_172209854.1">
    <property type="nucleotide sequence ID" value="NZ_BLLI01000091.1"/>
</dbReference>
<dbReference type="SUPFAM" id="SSF55729">
    <property type="entry name" value="Acyl-CoA N-acyltransferases (Nat)"/>
    <property type="match status" value="1"/>
</dbReference>
<organism evidence="4 5">
    <name type="scientific">Pseudolactococcus hodotermopsidis</name>
    <dbReference type="NCBI Taxonomy" id="2709157"/>
    <lineage>
        <taxon>Bacteria</taxon>
        <taxon>Bacillati</taxon>
        <taxon>Bacillota</taxon>
        <taxon>Bacilli</taxon>
        <taxon>Lactobacillales</taxon>
        <taxon>Streptococcaceae</taxon>
        <taxon>Pseudolactococcus</taxon>
    </lineage>
</organism>